<accession>A0A813DPY9</accession>
<dbReference type="InterPro" id="IPR036705">
    <property type="entry name" value="Ribosyl_crysJ1_sf"/>
</dbReference>
<evidence type="ECO:0008006" key="4">
    <source>
        <dbReference type="Google" id="ProtNLM"/>
    </source>
</evidence>
<dbReference type="EMBL" id="CAJNNV010003525">
    <property type="protein sequence ID" value="CAE8589167.1"/>
    <property type="molecule type" value="Genomic_DNA"/>
</dbReference>
<keyword evidence="3" id="KW-1185">Reference proteome</keyword>
<organism evidence="2 3">
    <name type="scientific">Polarella glacialis</name>
    <name type="common">Dinoflagellate</name>
    <dbReference type="NCBI Taxonomy" id="89957"/>
    <lineage>
        <taxon>Eukaryota</taxon>
        <taxon>Sar</taxon>
        <taxon>Alveolata</taxon>
        <taxon>Dinophyceae</taxon>
        <taxon>Suessiales</taxon>
        <taxon>Suessiaceae</taxon>
        <taxon>Polarella</taxon>
    </lineage>
</organism>
<dbReference type="Pfam" id="PF03747">
    <property type="entry name" value="ADP_ribosyl_GH"/>
    <property type="match status" value="1"/>
</dbReference>
<reference evidence="2" key="1">
    <citation type="submission" date="2021-02" db="EMBL/GenBank/DDBJ databases">
        <authorList>
            <person name="Dougan E. K."/>
            <person name="Rhodes N."/>
            <person name="Thang M."/>
            <person name="Chan C."/>
        </authorList>
    </citation>
    <scope>NUCLEOTIDE SEQUENCE</scope>
</reference>
<evidence type="ECO:0000313" key="2">
    <source>
        <dbReference type="EMBL" id="CAE8589167.1"/>
    </source>
</evidence>
<name>A0A813DPY9_POLGL</name>
<sequence>HSIGELQRWMESKHSSIRSGVSPSDSGAQGFALLSRGSQAPLGQRSAGEEAAPAWVPPGEQLVAMEEVMGWLRKASNTSEELPFTTNSVAALLNNEVGSAEIPFTHAFRHLKLGSSFPDAMRAVLAGGGDSCSSAAVVGGLLGAAAGIQGLPERWVRAVLGCDGSAGQWRPPEYHTERLPKLLERICAPRN</sequence>
<dbReference type="AlphaFoldDB" id="A0A813DPY9"/>
<evidence type="ECO:0000313" key="3">
    <source>
        <dbReference type="Proteomes" id="UP000654075"/>
    </source>
</evidence>
<gene>
    <name evidence="2" type="ORF">PGLA1383_LOCUS7943</name>
</gene>
<dbReference type="Gene3D" id="1.10.4080.10">
    <property type="entry name" value="ADP-ribosylation/Crystallin J1"/>
    <property type="match status" value="1"/>
</dbReference>
<dbReference type="InterPro" id="IPR005502">
    <property type="entry name" value="Ribosyl_crysJ1"/>
</dbReference>
<comment type="caution">
    <text evidence="2">The sequence shown here is derived from an EMBL/GenBank/DDBJ whole genome shotgun (WGS) entry which is preliminary data.</text>
</comment>
<protein>
    <recommendedName>
        <fullName evidence="4">ADP-ribosyl-[dinitrogen reductase] hydrolase</fullName>
    </recommendedName>
</protein>
<dbReference type="OrthoDB" id="312812at2759"/>
<proteinExistence type="predicted"/>
<feature type="region of interest" description="Disordered" evidence="1">
    <location>
        <begin position="1"/>
        <end position="30"/>
    </location>
</feature>
<feature type="compositionally biased region" description="Polar residues" evidence="1">
    <location>
        <begin position="17"/>
        <end position="27"/>
    </location>
</feature>
<evidence type="ECO:0000256" key="1">
    <source>
        <dbReference type="SAM" id="MobiDB-lite"/>
    </source>
</evidence>
<feature type="non-terminal residue" evidence="2">
    <location>
        <position position="1"/>
    </location>
</feature>
<dbReference type="Proteomes" id="UP000654075">
    <property type="component" value="Unassembled WGS sequence"/>
</dbReference>
<dbReference type="SUPFAM" id="SSF101478">
    <property type="entry name" value="ADP-ribosylglycohydrolase"/>
    <property type="match status" value="1"/>
</dbReference>